<dbReference type="SUPFAM" id="SSF55785">
    <property type="entry name" value="PYP-like sensor domain (PAS domain)"/>
    <property type="match status" value="1"/>
</dbReference>
<gene>
    <name evidence="2" type="ORF">SHALO_0831</name>
</gene>
<dbReference type="NCBIfam" id="TIGR00229">
    <property type="entry name" value="sensory_box"/>
    <property type="match status" value="1"/>
</dbReference>
<dbReference type="AlphaFoldDB" id="A0A1D7TI06"/>
<evidence type="ECO:0000313" key="2">
    <source>
        <dbReference type="EMBL" id="AOO64613.1"/>
    </source>
</evidence>
<dbReference type="KEGG" id="shal:SHALO_0831"/>
<reference evidence="3" key="1">
    <citation type="submission" date="2016-08" db="EMBL/GenBank/DDBJ databases">
        <title>Complete genome sequence of the organohalide-respiring Epsilonproteobacterium Sulfurospirillum halorespirans.</title>
        <authorList>
            <person name="Goris T."/>
            <person name="Zimmermann J."/>
            <person name="Schenz B."/>
            <person name="Lemos M."/>
            <person name="Hackermueller J."/>
            <person name="Diekert G."/>
        </authorList>
    </citation>
    <scope>NUCLEOTIDE SEQUENCE [LARGE SCALE GENOMIC DNA]</scope>
    <source>
        <strain>DSM 13726</strain>
        <strain evidence="3">PCE-M2</strain>
    </source>
</reference>
<dbReference type="InterPro" id="IPR035965">
    <property type="entry name" value="PAS-like_dom_sf"/>
</dbReference>
<dbReference type="Proteomes" id="UP000094609">
    <property type="component" value="Chromosome"/>
</dbReference>
<keyword evidence="3" id="KW-1185">Reference proteome</keyword>
<dbReference type="EMBL" id="CP017111">
    <property type="protein sequence ID" value="AOO64613.1"/>
    <property type="molecule type" value="Genomic_DNA"/>
</dbReference>
<feature type="domain" description="PAS" evidence="1">
    <location>
        <begin position="9"/>
        <end position="72"/>
    </location>
</feature>
<name>A0A1D7TI06_9BACT</name>
<dbReference type="CDD" id="cd00130">
    <property type="entry name" value="PAS"/>
    <property type="match status" value="1"/>
</dbReference>
<dbReference type="PATRIC" id="fig|1193502.14.peg.839"/>
<evidence type="ECO:0000313" key="3">
    <source>
        <dbReference type="Proteomes" id="UP000094609"/>
    </source>
</evidence>
<dbReference type="PROSITE" id="PS50112">
    <property type="entry name" value="PAS"/>
    <property type="match status" value="1"/>
</dbReference>
<accession>A0A1D7TI06</accession>
<organism evidence="2 3">
    <name type="scientific">Sulfurospirillum halorespirans DSM 13726</name>
    <dbReference type="NCBI Taxonomy" id="1193502"/>
    <lineage>
        <taxon>Bacteria</taxon>
        <taxon>Pseudomonadati</taxon>
        <taxon>Campylobacterota</taxon>
        <taxon>Epsilonproteobacteria</taxon>
        <taxon>Campylobacterales</taxon>
        <taxon>Sulfurospirillaceae</taxon>
        <taxon>Sulfurospirillum</taxon>
    </lineage>
</organism>
<evidence type="ECO:0000259" key="1">
    <source>
        <dbReference type="PROSITE" id="PS50112"/>
    </source>
</evidence>
<dbReference type="STRING" id="1193502.SHALO_0831"/>
<dbReference type="InterPro" id="IPR013655">
    <property type="entry name" value="PAS_fold_3"/>
</dbReference>
<sequence>MQTVGDEILLDETSLLVSETDAKGTIVYADETFVKFSEYSLEELIGKPHNMIRHPDMPKATFKELWESLKKGNVWQGFVKNRTKSGKFYWVYATIFPFGKDHYLSVRKMASKDEVEKYTQLYATMRASERQK</sequence>
<protein>
    <submittedName>
        <fullName evidence="2">PAS sensor domain-containing protein</fullName>
    </submittedName>
</protein>
<dbReference type="RefSeq" id="WP_069477487.1">
    <property type="nucleotide sequence ID" value="NZ_CP017111.1"/>
</dbReference>
<proteinExistence type="predicted"/>
<dbReference type="InterPro" id="IPR000014">
    <property type="entry name" value="PAS"/>
</dbReference>
<dbReference type="Gene3D" id="3.30.450.20">
    <property type="entry name" value="PAS domain"/>
    <property type="match status" value="1"/>
</dbReference>
<dbReference type="Pfam" id="PF08447">
    <property type="entry name" value="PAS_3"/>
    <property type="match status" value="1"/>
</dbReference>